<dbReference type="InterPro" id="IPR006664">
    <property type="entry name" value="OMP_bac"/>
</dbReference>
<evidence type="ECO:0000256" key="1">
    <source>
        <dbReference type="ARBA" id="ARBA00004442"/>
    </source>
</evidence>
<proteinExistence type="predicted"/>
<feature type="coiled-coil region" evidence="4">
    <location>
        <begin position="122"/>
        <end position="164"/>
    </location>
</feature>
<reference evidence="8" key="1">
    <citation type="submission" date="2018-06" db="EMBL/GenBank/DDBJ databases">
        <authorList>
            <person name="Zhirakovskaya E."/>
        </authorList>
    </citation>
    <scope>NUCLEOTIDE SEQUENCE</scope>
</reference>
<dbReference type="CDD" id="cd07185">
    <property type="entry name" value="OmpA_C-like"/>
    <property type="match status" value="1"/>
</dbReference>
<dbReference type="PANTHER" id="PTHR30329:SF21">
    <property type="entry name" value="LIPOPROTEIN YIAD-RELATED"/>
    <property type="match status" value="1"/>
</dbReference>
<evidence type="ECO:0000313" key="8">
    <source>
        <dbReference type="EMBL" id="VAW84482.1"/>
    </source>
</evidence>
<dbReference type="PRINTS" id="PR01021">
    <property type="entry name" value="OMPADOMAIN"/>
</dbReference>
<feature type="transmembrane region" description="Helical" evidence="6">
    <location>
        <begin position="12"/>
        <end position="33"/>
    </location>
</feature>
<comment type="subcellular location">
    <subcellularLocation>
        <location evidence="1">Cell outer membrane</location>
    </subcellularLocation>
</comment>
<dbReference type="PROSITE" id="PS51123">
    <property type="entry name" value="OMPA_2"/>
    <property type="match status" value="1"/>
</dbReference>
<evidence type="ECO:0000256" key="5">
    <source>
        <dbReference type="SAM" id="MobiDB-lite"/>
    </source>
</evidence>
<accession>A0A3B0ZAB0</accession>
<dbReference type="InterPro" id="IPR006665">
    <property type="entry name" value="OmpA-like"/>
</dbReference>
<dbReference type="Gene3D" id="3.30.1330.60">
    <property type="entry name" value="OmpA-like domain"/>
    <property type="match status" value="1"/>
</dbReference>
<evidence type="ECO:0000259" key="7">
    <source>
        <dbReference type="PROSITE" id="PS51123"/>
    </source>
</evidence>
<dbReference type="InterPro" id="IPR036737">
    <property type="entry name" value="OmpA-like_sf"/>
</dbReference>
<feature type="domain" description="OmpA-like" evidence="7">
    <location>
        <begin position="186"/>
        <end position="302"/>
    </location>
</feature>
<dbReference type="AlphaFoldDB" id="A0A3B0ZAB0"/>
<evidence type="ECO:0000256" key="4">
    <source>
        <dbReference type="SAM" id="Coils"/>
    </source>
</evidence>
<sequence>MHNTVPHSKKTLNYAVVGLIGAMTLISGCATTTPHENASLERAKGILADLKNDPAVTQNEDAAQYLAEADKALAKSQYKNDSLKFFKPGDDQEDVDHWAYIAEQKALTAKAMIEDGSETEELAKLQLELDQALLAKQELDAAEALRLEERLAQERLAQEKLQQERDADLLAMLKSTEEAGALVERTDTHIKITFNNPTFESNKTDLKPEFESQLESLAKTLTASAPEATLVVRGHSDASGPENYNRELSEERATSVKTFLITQGVQPSRVSSEGLGESSPVASNASPEGRAQNRRIELIINE</sequence>
<evidence type="ECO:0000256" key="3">
    <source>
        <dbReference type="ARBA" id="ARBA00023237"/>
    </source>
</evidence>
<organism evidence="8">
    <name type="scientific">hydrothermal vent metagenome</name>
    <dbReference type="NCBI Taxonomy" id="652676"/>
    <lineage>
        <taxon>unclassified sequences</taxon>
        <taxon>metagenomes</taxon>
        <taxon>ecological metagenomes</taxon>
    </lineage>
</organism>
<keyword evidence="2 6" id="KW-0472">Membrane</keyword>
<gene>
    <name evidence="8" type="ORF">MNBD_GAMMA16-1614</name>
</gene>
<keyword evidence="4" id="KW-0175">Coiled coil</keyword>
<protein>
    <recommendedName>
        <fullName evidence="7">OmpA-like domain-containing protein</fullName>
    </recommendedName>
</protein>
<dbReference type="SUPFAM" id="SSF103088">
    <property type="entry name" value="OmpA-like"/>
    <property type="match status" value="1"/>
</dbReference>
<evidence type="ECO:0000256" key="2">
    <source>
        <dbReference type="ARBA" id="ARBA00023136"/>
    </source>
</evidence>
<dbReference type="Pfam" id="PF00691">
    <property type="entry name" value="OmpA"/>
    <property type="match status" value="1"/>
</dbReference>
<evidence type="ECO:0000256" key="6">
    <source>
        <dbReference type="SAM" id="Phobius"/>
    </source>
</evidence>
<dbReference type="InterPro" id="IPR050330">
    <property type="entry name" value="Bact_OuterMem_StrucFunc"/>
</dbReference>
<dbReference type="PANTHER" id="PTHR30329">
    <property type="entry name" value="STATOR ELEMENT OF FLAGELLAR MOTOR COMPLEX"/>
    <property type="match status" value="1"/>
</dbReference>
<keyword evidence="6" id="KW-1133">Transmembrane helix</keyword>
<name>A0A3B0ZAB0_9ZZZZ</name>
<dbReference type="GO" id="GO:0009279">
    <property type="term" value="C:cell outer membrane"/>
    <property type="evidence" value="ECO:0007669"/>
    <property type="project" value="UniProtKB-SubCell"/>
</dbReference>
<keyword evidence="3" id="KW-0998">Cell outer membrane</keyword>
<dbReference type="EMBL" id="UOFO01000046">
    <property type="protein sequence ID" value="VAW84482.1"/>
    <property type="molecule type" value="Genomic_DNA"/>
</dbReference>
<feature type="region of interest" description="Disordered" evidence="5">
    <location>
        <begin position="267"/>
        <end position="293"/>
    </location>
</feature>
<keyword evidence="6" id="KW-0812">Transmembrane</keyword>